<dbReference type="InterPro" id="IPR046373">
    <property type="entry name" value="Acyl-CoA_Oxase/DH_mid-dom_sf"/>
</dbReference>
<dbReference type="SUPFAM" id="SSF56645">
    <property type="entry name" value="Acyl-CoA dehydrogenase NM domain-like"/>
    <property type="match status" value="1"/>
</dbReference>
<name>A0A1M5A9C9_LOKAT</name>
<dbReference type="STRING" id="366533.SAMN05444339_104306"/>
<evidence type="ECO:0000259" key="10">
    <source>
        <dbReference type="Pfam" id="PF00441"/>
    </source>
</evidence>
<accession>A0A1M5A9C9</accession>
<evidence type="ECO:0000256" key="3">
    <source>
        <dbReference type="ARBA" id="ARBA00022630"/>
    </source>
</evidence>
<dbReference type="GO" id="GO:0033539">
    <property type="term" value="P:fatty acid beta-oxidation using acyl-CoA dehydrogenase"/>
    <property type="evidence" value="ECO:0007669"/>
    <property type="project" value="TreeGrafter"/>
</dbReference>
<reference evidence="14" key="1">
    <citation type="submission" date="2016-11" db="EMBL/GenBank/DDBJ databases">
        <authorList>
            <person name="Varghese N."/>
            <person name="Submissions S."/>
        </authorList>
    </citation>
    <scope>NUCLEOTIDE SEQUENCE [LARGE SCALE GENOMIC DNA]</scope>
    <source>
        <strain evidence="14">DSM 29326</strain>
    </source>
</reference>
<comment type="similarity">
    <text evidence="2 9">Belongs to the acyl-CoA dehydrogenase family.</text>
</comment>
<evidence type="ECO:0000256" key="7">
    <source>
        <dbReference type="ARBA" id="ARBA00068311"/>
    </source>
</evidence>
<dbReference type="OrthoDB" id="9775090at2"/>
<keyword evidence="14" id="KW-1185">Reference proteome</keyword>
<comment type="catalytic activity">
    <reaction evidence="5">
        <text>3-sulfinopropanoyl-CoA + H2O = propanoyl-CoA + sulfite + H(+)</text>
        <dbReference type="Rhea" id="RHEA:41624"/>
        <dbReference type="ChEBI" id="CHEBI:15377"/>
        <dbReference type="ChEBI" id="CHEBI:15378"/>
        <dbReference type="ChEBI" id="CHEBI:17359"/>
        <dbReference type="ChEBI" id="CHEBI:57392"/>
        <dbReference type="ChEBI" id="CHEBI:78349"/>
        <dbReference type="EC" id="3.13.1.4"/>
    </reaction>
    <physiologicalReaction direction="left-to-right" evidence="5">
        <dbReference type="Rhea" id="RHEA:41625"/>
    </physiologicalReaction>
</comment>
<gene>
    <name evidence="13" type="ORF">SAMN05444339_104306</name>
</gene>
<dbReference type="PIRSF" id="PIRSF016578">
    <property type="entry name" value="HsaA"/>
    <property type="match status" value="1"/>
</dbReference>
<dbReference type="Gene3D" id="1.20.140.10">
    <property type="entry name" value="Butyryl-CoA Dehydrogenase, subunit A, domain 3"/>
    <property type="match status" value="1"/>
</dbReference>
<proteinExistence type="inferred from homology"/>
<dbReference type="PANTHER" id="PTHR43884:SF12">
    <property type="entry name" value="ISOVALERYL-COA DEHYDROGENASE, MITOCHONDRIAL-RELATED"/>
    <property type="match status" value="1"/>
</dbReference>
<evidence type="ECO:0000256" key="9">
    <source>
        <dbReference type="RuleBase" id="RU362125"/>
    </source>
</evidence>
<dbReference type="Proteomes" id="UP000183987">
    <property type="component" value="Unassembled WGS sequence"/>
</dbReference>
<dbReference type="Pfam" id="PF02770">
    <property type="entry name" value="Acyl-CoA_dh_M"/>
    <property type="match status" value="1"/>
</dbReference>
<evidence type="ECO:0000313" key="14">
    <source>
        <dbReference type="Proteomes" id="UP000183987"/>
    </source>
</evidence>
<dbReference type="Pfam" id="PF00441">
    <property type="entry name" value="Acyl-CoA_dh_1"/>
    <property type="match status" value="1"/>
</dbReference>
<evidence type="ECO:0000313" key="13">
    <source>
        <dbReference type="EMBL" id="SHF26775.1"/>
    </source>
</evidence>
<dbReference type="InterPro" id="IPR009075">
    <property type="entry name" value="AcylCo_DH/oxidase_C"/>
</dbReference>
<dbReference type="PANTHER" id="PTHR43884">
    <property type="entry name" value="ACYL-COA DEHYDROGENASE"/>
    <property type="match status" value="1"/>
</dbReference>
<dbReference type="InterPro" id="IPR037069">
    <property type="entry name" value="AcylCoA_DH/ox_N_sf"/>
</dbReference>
<feature type="domain" description="Acyl-CoA oxidase/dehydrogenase middle" evidence="11">
    <location>
        <begin position="123"/>
        <end position="218"/>
    </location>
</feature>
<keyword evidence="3 9" id="KW-0285">Flavoprotein</keyword>
<dbReference type="EC" id="3.13.1.4" evidence="6"/>
<protein>
    <recommendedName>
        <fullName evidence="7">3-sulfinopropanoyl-CoA desulfinase</fullName>
        <ecNumber evidence="6">3.13.1.4</ecNumber>
    </recommendedName>
    <alternativeName>
        <fullName evidence="8">3-sulfinopropionyl coenzyme A desulfinase</fullName>
    </alternativeName>
</protein>
<dbReference type="EMBL" id="FQUE01000004">
    <property type="protein sequence ID" value="SHF26775.1"/>
    <property type="molecule type" value="Genomic_DNA"/>
</dbReference>
<evidence type="ECO:0000259" key="12">
    <source>
        <dbReference type="Pfam" id="PF02771"/>
    </source>
</evidence>
<dbReference type="InterPro" id="IPR036250">
    <property type="entry name" value="AcylCo_DH-like_C"/>
</dbReference>
<feature type="domain" description="Acyl-CoA dehydrogenase/oxidase C-terminal" evidence="10">
    <location>
        <begin position="230"/>
        <end position="376"/>
    </location>
</feature>
<organism evidence="13 14">
    <name type="scientific">Loktanella atrilutea</name>
    <dbReference type="NCBI Taxonomy" id="366533"/>
    <lineage>
        <taxon>Bacteria</taxon>
        <taxon>Pseudomonadati</taxon>
        <taxon>Pseudomonadota</taxon>
        <taxon>Alphaproteobacteria</taxon>
        <taxon>Rhodobacterales</taxon>
        <taxon>Roseobacteraceae</taxon>
        <taxon>Loktanella</taxon>
    </lineage>
</organism>
<dbReference type="GO" id="GO:0050660">
    <property type="term" value="F:flavin adenine dinucleotide binding"/>
    <property type="evidence" value="ECO:0007669"/>
    <property type="project" value="InterPro"/>
</dbReference>
<dbReference type="RefSeq" id="WP_072857328.1">
    <property type="nucleotide sequence ID" value="NZ_FQUE01000004.1"/>
</dbReference>
<dbReference type="SUPFAM" id="SSF47203">
    <property type="entry name" value="Acyl-CoA dehydrogenase C-terminal domain-like"/>
    <property type="match status" value="1"/>
</dbReference>
<dbReference type="InterPro" id="IPR013786">
    <property type="entry name" value="AcylCoA_DH/ox_N"/>
</dbReference>
<dbReference type="GO" id="GO:0003995">
    <property type="term" value="F:acyl-CoA dehydrogenase activity"/>
    <property type="evidence" value="ECO:0007669"/>
    <property type="project" value="TreeGrafter"/>
</dbReference>
<dbReference type="AlphaFoldDB" id="A0A1M5A9C9"/>
<dbReference type="GO" id="GO:0046359">
    <property type="term" value="P:butyrate catabolic process"/>
    <property type="evidence" value="ECO:0007669"/>
    <property type="project" value="TreeGrafter"/>
</dbReference>
<dbReference type="Gene3D" id="1.10.540.10">
    <property type="entry name" value="Acyl-CoA dehydrogenase/oxidase, N-terminal domain"/>
    <property type="match status" value="1"/>
</dbReference>
<sequence length="385" mass="41216">MDFSLSDDQRALQESARSFARRELPKVAQHCEATNTPVPHDMLQAYAEMGFLGINTPESFGGLGLTHLDALIVLEEFAKISSAVAFPVFEASVGPVRIVQKHGPQALADRVVRASVEGRVLVAISMSEPDAGTALTDLRTRAVVEGDTVTLNGTKRWCSGAGHSGAYVVFCRMSDAPGARGIGAVFVEKDTPGFTFGEPETLMGFRGIPSADMHFDDVRLPADNVLVPAGGFGDLMGAFNLERCGNATMSLGLAAGALDQALDYTGERQAFGKPLVDFQAVQMKLADMQLRCEAARLLIHRAVAGVDGFPSVMDASLAKCFANEMVREVAGHGVQVMGGYGYHSAYGMEQRFRDAWGWGIAGGAIDIQKINIAATLVGRRFDQRR</sequence>
<feature type="domain" description="Acyl-CoA dehydrogenase/oxidase N-terminal" evidence="12">
    <location>
        <begin position="6"/>
        <end position="118"/>
    </location>
</feature>
<evidence type="ECO:0000259" key="11">
    <source>
        <dbReference type="Pfam" id="PF02770"/>
    </source>
</evidence>
<evidence type="ECO:0000256" key="4">
    <source>
        <dbReference type="ARBA" id="ARBA00022827"/>
    </source>
</evidence>
<evidence type="ECO:0000256" key="5">
    <source>
        <dbReference type="ARBA" id="ARBA00052938"/>
    </source>
</evidence>
<evidence type="ECO:0000256" key="6">
    <source>
        <dbReference type="ARBA" id="ARBA00066461"/>
    </source>
</evidence>
<keyword evidence="9" id="KW-0560">Oxidoreductase</keyword>
<comment type="cofactor">
    <cofactor evidence="1 9">
        <name>FAD</name>
        <dbReference type="ChEBI" id="CHEBI:57692"/>
    </cofactor>
</comment>
<dbReference type="Pfam" id="PF02771">
    <property type="entry name" value="Acyl-CoA_dh_N"/>
    <property type="match status" value="1"/>
</dbReference>
<dbReference type="FunFam" id="1.20.140.10:FF:000004">
    <property type="entry name" value="Acyl-CoA dehydrogenase FadE25"/>
    <property type="match status" value="1"/>
</dbReference>
<keyword evidence="4 9" id="KW-0274">FAD</keyword>
<dbReference type="InterPro" id="IPR006091">
    <property type="entry name" value="Acyl-CoA_Oxase/DH_mid-dom"/>
</dbReference>
<evidence type="ECO:0000256" key="2">
    <source>
        <dbReference type="ARBA" id="ARBA00009347"/>
    </source>
</evidence>
<evidence type="ECO:0000256" key="1">
    <source>
        <dbReference type="ARBA" id="ARBA00001974"/>
    </source>
</evidence>
<dbReference type="Gene3D" id="2.40.110.10">
    <property type="entry name" value="Butyryl-CoA Dehydrogenase, subunit A, domain 2"/>
    <property type="match status" value="1"/>
</dbReference>
<evidence type="ECO:0000256" key="8">
    <source>
        <dbReference type="ARBA" id="ARBA00075603"/>
    </source>
</evidence>
<dbReference type="InterPro" id="IPR009100">
    <property type="entry name" value="AcylCoA_DH/oxidase_NM_dom_sf"/>
</dbReference>